<dbReference type="InterPro" id="IPR032370">
    <property type="entry name" value="FlgT_N"/>
</dbReference>
<dbReference type="Pfam" id="PF16539">
    <property type="entry name" value="FlgT_M"/>
    <property type="match status" value="1"/>
</dbReference>
<keyword evidence="5" id="KW-0966">Cell projection</keyword>
<proteinExistence type="predicted"/>
<dbReference type="InterPro" id="IPR032386">
    <property type="entry name" value="FlgT_M"/>
</dbReference>
<keyword evidence="5" id="KW-0282">Flagellum</keyword>
<dbReference type="Gene3D" id="3.40.50.10610">
    <property type="entry name" value="ABC-type transport auxiliary lipoprotein component"/>
    <property type="match status" value="1"/>
</dbReference>
<dbReference type="Gene3D" id="3.30.1660.40">
    <property type="entry name" value="FlgT, N-terminal domain"/>
    <property type="match status" value="1"/>
</dbReference>
<dbReference type="Pfam" id="PF16548">
    <property type="entry name" value="FlgT_N"/>
    <property type="match status" value="1"/>
</dbReference>
<evidence type="ECO:0000313" key="6">
    <source>
        <dbReference type="Proteomes" id="UP000679575"/>
    </source>
</evidence>
<feature type="domain" description="Flagellar assembly protein T C-terminal" evidence="2">
    <location>
        <begin position="318"/>
        <end position="393"/>
    </location>
</feature>
<dbReference type="InterPro" id="IPR038180">
    <property type="entry name" value="FlgT_N_sf"/>
</dbReference>
<gene>
    <name evidence="5" type="ORF">KDN34_05095</name>
</gene>
<keyword evidence="1" id="KW-0732">Signal</keyword>
<protein>
    <submittedName>
        <fullName evidence="5">Flagella assembly protein FlgT</fullName>
    </submittedName>
</protein>
<dbReference type="Proteomes" id="UP000679575">
    <property type="component" value="Chromosome"/>
</dbReference>
<keyword evidence="5" id="KW-0969">Cilium</keyword>
<evidence type="ECO:0000259" key="2">
    <source>
        <dbReference type="Pfam" id="PF16538"/>
    </source>
</evidence>
<keyword evidence="6" id="KW-1185">Reference proteome</keyword>
<feature type="domain" description="Flagellar assembly protein T N-terminal" evidence="4">
    <location>
        <begin position="31"/>
        <end position="115"/>
    </location>
</feature>
<dbReference type="InterPro" id="IPR038165">
    <property type="entry name" value="FlgT_C_sf"/>
</dbReference>
<dbReference type="EMBL" id="CP073587">
    <property type="protein sequence ID" value="QUN06828.1"/>
    <property type="molecule type" value="Genomic_DNA"/>
</dbReference>
<reference evidence="5 6" key="1">
    <citation type="submission" date="2021-04" db="EMBL/GenBank/DDBJ databases">
        <title>Novel species identification of genus Shewanella.</title>
        <authorList>
            <person name="Liu G."/>
        </authorList>
    </citation>
    <scope>NUCLEOTIDE SEQUENCE [LARGE SCALE GENOMIC DNA]</scope>
    <source>
        <strain evidence="5 6">FJAT-54481</strain>
    </source>
</reference>
<dbReference type="InterPro" id="IPR032388">
    <property type="entry name" value="FlgT_C"/>
</dbReference>
<feature type="signal peptide" evidence="1">
    <location>
        <begin position="1"/>
        <end position="29"/>
    </location>
</feature>
<dbReference type="Gene3D" id="2.40.10.410">
    <property type="entry name" value="FlgT, C-terminal domain"/>
    <property type="match status" value="1"/>
</dbReference>
<evidence type="ECO:0000259" key="3">
    <source>
        <dbReference type="Pfam" id="PF16539"/>
    </source>
</evidence>
<feature type="chain" id="PRO_5045698485" evidence="1">
    <location>
        <begin position="30"/>
        <end position="394"/>
    </location>
</feature>
<organism evidence="5 6">
    <name type="scientific">Shewanella yunxiaonensis</name>
    <dbReference type="NCBI Taxonomy" id="2829809"/>
    <lineage>
        <taxon>Bacteria</taxon>
        <taxon>Pseudomonadati</taxon>
        <taxon>Pseudomonadota</taxon>
        <taxon>Gammaproteobacteria</taxon>
        <taxon>Alteromonadales</taxon>
        <taxon>Shewanellaceae</taxon>
        <taxon>Shewanella</taxon>
    </lineage>
</organism>
<feature type="domain" description="Flagellar assembly protein T middle" evidence="3">
    <location>
        <begin position="122"/>
        <end position="273"/>
    </location>
</feature>
<evidence type="ECO:0000256" key="1">
    <source>
        <dbReference type="SAM" id="SignalP"/>
    </source>
</evidence>
<evidence type="ECO:0000259" key="4">
    <source>
        <dbReference type="Pfam" id="PF16548"/>
    </source>
</evidence>
<evidence type="ECO:0000313" key="5">
    <source>
        <dbReference type="EMBL" id="QUN06828.1"/>
    </source>
</evidence>
<accession>A0ABX7YVK3</accession>
<name>A0ABX7YVK3_9GAMM</name>
<dbReference type="Pfam" id="PF16538">
    <property type="entry name" value="FlgT_C"/>
    <property type="match status" value="1"/>
</dbReference>
<sequence>MAIGCYRKITMKSLVCLLTLLSLSLPCQAYWVEATGEAKIINGDSDNAREVAVKNAVRMALLQNGGKFQASQTTNKGQLTDQALTLSAANNISSIQLLNEQKQGNRLTVTVKIDLLHQDQEKCSNDGLKAAILIPRTTIRDRSQLRYGRLEQLPTAFSEHLVNALQQNSALSVPVSLVNQEVNIPALTNSDGGFRAPTLISEMTDSQYLLIPELTDISVAEPTSAILGLWQHAPIRQFQLKLTLYHGISGEIVWQHEYSQPSEWEFAKTAMVNPTSSEFWQSEYGESAEQIITEAVRDIDETLSCRPLLAQIIALNDSQIVLNIGRKNGVKKGDKFKIVLQHNIMDQISKTRAIAVATTVDVEIAQTSESTSTAMLNGESAARSIQVNDIALKN</sequence>